<name>A0ABZ3IUU1_9FIRM</name>
<dbReference type="EMBL" id="CP155573">
    <property type="protein sequence ID" value="XFO69183.1"/>
    <property type="molecule type" value="Genomic_DNA"/>
</dbReference>
<dbReference type="RefSeq" id="WP_094602582.1">
    <property type="nucleotide sequence ID" value="NZ_CP155573.1"/>
</dbReference>
<accession>A0ABZ3IUU1</accession>
<evidence type="ECO:0000313" key="1">
    <source>
        <dbReference type="EMBL" id="XFO69183.1"/>
    </source>
</evidence>
<sequence length="85" mass="9647">MHTTDTPSKPKVFVAITAEHDTNGIIKPTILHWADGRKWEIDKVYDVRQAASLKAGGMGMRYTCRIAGKQVFLFCDYGKWFIEGK</sequence>
<protein>
    <submittedName>
        <fullName evidence="1">Uncharacterized protein</fullName>
    </submittedName>
</protein>
<reference evidence="1" key="1">
    <citation type="submission" date="2024-05" db="EMBL/GenBank/DDBJ databases">
        <title>Isolation and characterization of Sporomusa carbonis sp. nov., a carboxydotrophic hydrogenogen in the genus of Sporomusa isolated from a charcoal burning pile.</title>
        <authorList>
            <person name="Boeer T."/>
            <person name="Rosenbaum F."/>
            <person name="Eysell L."/>
            <person name="Mueller V."/>
            <person name="Daniel R."/>
            <person name="Poehlein A."/>
        </authorList>
    </citation>
    <scope>NUCLEOTIDE SEQUENCE [LARGE SCALE GENOMIC DNA]</scope>
    <source>
        <strain evidence="1">DSM 10669</strain>
    </source>
</reference>
<proteinExistence type="predicted"/>
<evidence type="ECO:0000313" key="2">
    <source>
        <dbReference type="Proteomes" id="UP000216752"/>
    </source>
</evidence>
<dbReference type="Proteomes" id="UP000216752">
    <property type="component" value="Chromosome"/>
</dbReference>
<keyword evidence="2" id="KW-1185">Reference proteome</keyword>
<organism evidence="1 2">
    <name type="scientific">Sporomusa silvacetica DSM 10669</name>
    <dbReference type="NCBI Taxonomy" id="1123289"/>
    <lineage>
        <taxon>Bacteria</taxon>
        <taxon>Bacillati</taxon>
        <taxon>Bacillota</taxon>
        <taxon>Negativicutes</taxon>
        <taxon>Selenomonadales</taxon>
        <taxon>Sporomusaceae</taxon>
        <taxon>Sporomusa</taxon>
    </lineage>
</organism>
<gene>
    <name evidence="1" type="ORF">SPSIL_054130</name>
</gene>